<dbReference type="OrthoDB" id="372108at2759"/>
<feature type="compositionally biased region" description="Polar residues" evidence="2">
    <location>
        <begin position="407"/>
        <end position="421"/>
    </location>
</feature>
<dbReference type="VEuPathDB" id="PlasmoDB:AK88_01875"/>
<organism evidence="3 4">
    <name type="scientific">Plasmodium fragile</name>
    <dbReference type="NCBI Taxonomy" id="5857"/>
    <lineage>
        <taxon>Eukaryota</taxon>
        <taxon>Sar</taxon>
        <taxon>Alveolata</taxon>
        <taxon>Apicomplexa</taxon>
        <taxon>Aconoidasida</taxon>
        <taxon>Haemosporida</taxon>
        <taxon>Plasmodiidae</taxon>
        <taxon>Plasmodium</taxon>
        <taxon>Plasmodium (Plasmodium)</taxon>
    </lineage>
</organism>
<feature type="compositionally biased region" description="Basic residues" evidence="2">
    <location>
        <begin position="862"/>
        <end position="872"/>
    </location>
</feature>
<feature type="compositionally biased region" description="Polar residues" evidence="2">
    <location>
        <begin position="791"/>
        <end position="800"/>
    </location>
</feature>
<name>A0A0D9QNB4_PLAFR</name>
<feature type="compositionally biased region" description="Basic and acidic residues" evidence="2">
    <location>
        <begin position="750"/>
        <end position="775"/>
    </location>
</feature>
<dbReference type="EMBL" id="KQ001661">
    <property type="protein sequence ID" value="KJP88423.1"/>
    <property type="molecule type" value="Genomic_DNA"/>
</dbReference>
<feature type="region of interest" description="Disordered" evidence="2">
    <location>
        <begin position="734"/>
        <end position="802"/>
    </location>
</feature>
<dbReference type="PANTHER" id="PTHR35905">
    <property type="entry name" value="PROTEIN, PUTATIVE-RELATED"/>
    <property type="match status" value="1"/>
</dbReference>
<dbReference type="GeneID" id="24267189"/>
<feature type="compositionally biased region" description="Polar residues" evidence="2">
    <location>
        <begin position="324"/>
        <end position="364"/>
    </location>
</feature>
<evidence type="ECO:0000313" key="3">
    <source>
        <dbReference type="EMBL" id="KJP88423.1"/>
    </source>
</evidence>
<dbReference type="OMA" id="MIHQTIK"/>
<gene>
    <name evidence="3" type="ORF">AK88_01875</name>
</gene>
<dbReference type="Proteomes" id="UP000054561">
    <property type="component" value="Unassembled WGS sequence"/>
</dbReference>
<evidence type="ECO:0000313" key="4">
    <source>
        <dbReference type="Proteomes" id="UP000054561"/>
    </source>
</evidence>
<proteinExistence type="predicted"/>
<feature type="region of interest" description="Disordered" evidence="2">
    <location>
        <begin position="404"/>
        <end position="475"/>
    </location>
</feature>
<dbReference type="RefSeq" id="XP_012334933.1">
    <property type="nucleotide sequence ID" value="XM_012479510.1"/>
</dbReference>
<feature type="region of interest" description="Disordered" evidence="2">
    <location>
        <begin position="305"/>
        <end position="364"/>
    </location>
</feature>
<keyword evidence="1" id="KW-0175">Coiled coil</keyword>
<feature type="compositionally biased region" description="Basic and acidic residues" evidence="2">
    <location>
        <begin position="445"/>
        <end position="456"/>
    </location>
</feature>
<keyword evidence="4" id="KW-1185">Reference proteome</keyword>
<dbReference type="AlphaFoldDB" id="A0A0D9QNB4"/>
<evidence type="ECO:0000256" key="2">
    <source>
        <dbReference type="SAM" id="MobiDB-lite"/>
    </source>
</evidence>
<sequence length="879" mass="101412">MDKKKRSGTSSTFTEVPSFSKSYLDLSNYSKDNYHKQNSINNTNEVFEFFTSITNNQKDISKKYEQLFSLIKKFGKEIKYLLAKNDEYSGILIDTKECVKRIKAKLSGDSCEEFESIEEELLKDKNNIDVISKILTYLWEEIGYYNKNSSEWNKKIEELKKYIGSKDEFIKLERKLTLTSEELKKEMIDNMSSLKEQQDLKIKIKEERNIYRKDIQNVHEKILYVILKFLLRDKRCKTQKYFFHFWLNTTRRKKEATKQMISHLGKKVQCLLFFCFRKLKSNSFEGHLIDKVMGLVDFPLHGNGGHGSSQRGVPSKAGRDYDYNGNTNEGGNQYSSRNQYSSGNHENSRNTLSSIPQERNKSSVFSNLVNSDKIREGDNMSPITYDHLNSVSRKRSESMLFYKKENSSVTQKSDVATNLYDQSGDFLSGKRGTQRIGNDSEDGDRDGGNDARRDSRIGSNGLYEKNGSYEKNASYDRNTAHDRNSAYQKNSLCVPNHEVQEYPSRESNHHAEKMYDNLARQMNDKADKKSVEMIHQTIKKLNNKINDIRDTLDKKNKIMTNDDMHKNVPYDKSSQNYKNHSNRKHSDLDCNVSLANSSLNFPSERTLSEYLINKNKSRNTNTDELNRGKGLRKQSEHFQKMSEYNNCEKKYDNHAHKKSYENMEKWNLNNDKYSNSNSMDMTSVDDSYLYQRYSKSTARSGSHLKSDASGLGGGHGSNIGSGIGGGQYSAACSNKGENKRGGRGNSTVEARLESRRDSKHDSKRDDKNDGREAKGTHSTHRAMSNRRDFIENSNASSSPSDIKLILRTGGGFRKLSEQCQKNYIEKLNYLNDNNLLGYETNLNIKIKGHPFIHNVPNGQQKEHKKEKRHRSLSKFYNMH</sequence>
<feature type="region of interest" description="Disordered" evidence="2">
    <location>
        <begin position="855"/>
        <end position="879"/>
    </location>
</feature>
<feature type="coiled-coil region" evidence="1">
    <location>
        <begin position="531"/>
        <end position="558"/>
    </location>
</feature>
<feature type="region of interest" description="Disordered" evidence="2">
    <location>
        <begin position="562"/>
        <end position="585"/>
    </location>
</feature>
<evidence type="ECO:0000256" key="1">
    <source>
        <dbReference type="SAM" id="Coils"/>
    </source>
</evidence>
<dbReference type="PANTHER" id="PTHR35905:SF1">
    <property type="entry name" value="PROTEIN, PUTATIVE-RELATED"/>
    <property type="match status" value="1"/>
</dbReference>
<accession>A0A0D9QNB4</accession>
<protein>
    <submittedName>
        <fullName evidence="3">Uncharacterized protein</fullName>
    </submittedName>
</protein>
<reference evidence="3 4" key="1">
    <citation type="submission" date="2014-03" db="EMBL/GenBank/DDBJ databases">
        <title>The Genome Sequence of Plasmodium fragile nilgiri.</title>
        <authorList>
            <consortium name="The Broad Institute Genomics Platform"/>
            <consortium name="The Broad Institute Genome Sequencing Center for Infectious Disease"/>
            <person name="Neafsey D."/>
            <person name="Duraisingh M."/>
            <person name="Young S.K."/>
            <person name="Zeng Q."/>
            <person name="Gargeya S."/>
            <person name="Abouelleil A."/>
            <person name="Alvarado L."/>
            <person name="Chapman S.B."/>
            <person name="Gainer-Dewar J."/>
            <person name="Goldberg J."/>
            <person name="Griggs A."/>
            <person name="Gujja S."/>
            <person name="Hansen M."/>
            <person name="Howarth C."/>
            <person name="Imamovic A."/>
            <person name="Larimer J."/>
            <person name="Pearson M."/>
            <person name="Poon T.W."/>
            <person name="Priest M."/>
            <person name="Roberts A."/>
            <person name="Saif S."/>
            <person name="Shea T."/>
            <person name="Sykes S."/>
            <person name="Wortman J."/>
            <person name="Nusbaum C."/>
            <person name="Birren B."/>
        </authorList>
    </citation>
    <scope>NUCLEOTIDE SEQUENCE [LARGE SCALE GENOMIC DNA]</scope>
    <source>
        <strain evidence="4">nilgiri</strain>
    </source>
</reference>